<comment type="caution">
    <text evidence="2">The sequence shown here is derived from an EMBL/GenBank/DDBJ whole genome shotgun (WGS) entry which is preliminary data.</text>
</comment>
<reference evidence="2 3" key="1">
    <citation type="journal article" date="2015" name="Genome Biol.">
        <title>Comparative genomics of Steinernema reveals deeply conserved gene regulatory networks.</title>
        <authorList>
            <person name="Dillman A.R."/>
            <person name="Macchietto M."/>
            <person name="Porter C.F."/>
            <person name="Rogers A."/>
            <person name="Williams B."/>
            <person name="Antoshechkin I."/>
            <person name="Lee M.M."/>
            <person name="Goodwin Z."/>
            <person name="Lu X."/>
            <person name="Lewis E.E."/>
            <person name="Goodrich-Blair H."/>
            <person name="Stock S.P."/>
            <person name="Adams B.J."/>
            <person name="Sternberg P.W."/>
            <person name="Mortazavi A."/>
        </authorList>
    </citation>
    <scope>NUCLEOTIDE SEQUENCE [LARGE SCALE GENOMIC DNA]</scope>
    <source>
        <strain evidence="2 3">ALL</strain>
    </source>
</reference>
<gene>
    <name evidence="2" type="ORF">L596_029314</name>
</gene>
<keyword evidence="3" id="KW-1185">Reference proteome</keyword>
<proteinExistence type="predicted"/>
<dbReference type="AlphaFoldDB" id="A0A4U5LUA5"/>
<feature type="signal peptide" evidence="1">
    <location>
        <begin position="1"/>
        <end position="19"/>
    </location>
</feature>
<evidence type="ECO:0008006" key="4">
    <source>
        <dbReference type="Google" id="ProtNLM"/>
    </source>
</evidence>
<dbReference type="Proteomes" id="UP000298663">
    <property type="component" value="Unassembled WGS sequence"/>
</dbReference>
<protein>
    <recommendedName>
        <fullName evidence="4">Secreted protein</fullName>
    </recommendedName>
</protein>
<keyword evidence="1" id="KW-0732">Signal</keyword>
<accession>A0A4U5LUA5</accession>
<sequence>MKSHKDVCLILVLSTFCTAKFLKKFAPVQRCRRAETRKLKKNVSSCQHCSEVYFKRRCQLYQNSHNVVSFNWTHENALISQQHTFVF</sequence>
<evidence type="ECO:0000313" key="2">
    <source>
        <dbReference type="EMBL" id="TKR59676.1"/>
    </source>
</evidence>
<feature type="chain" id="PRO_5020545397" description="Secreted protein" evidence="1">
    <location>
        <begin position="20"/>
        <end position="87"/>
    </location>
</feature>
<name>A0A4U5LUA5_STECR</name>
<reference evidence="2 3" key="2">
    <citation type="journal article" date="2019" name="G3 (Bethesda)">
        <title>Hybrid Assembly of the Genome of the Entomopathogenic Nematode Steinernema carpocapsae Identifies the X-Chromosome.</title>
        <authorList>
            <person name="Serra L."/>
            <person name="Macchietto M."/>
            <person name="Macias-Munoz A."/>
            <person name="McGill C.J."/>
            <person name="Rodriguez I.M."/>
            <person name="Rodriguez B."/>
            <person name="Murad R."/>
            <person name="Mortazavi A."/>
        </authorList>
    </citation>
    <scope>NUCLEOTIDE SEQUENCE [LARGE SCALE GENOMIC DNA]</scope>
    <source>
        <strain evidence="2 3">ALL</strain>
    </source>
</reference>
<evidence type="ECO:0000256" key="1">
    <source>
        <dbReference type="SAM" id="SignalP"/>
    </source>
</evidence>
<evidence type="ECO:0000313" key="3">
    <source>
        <dbReference type="Proteomes" id="UP000298663"/>
    </source>
</evidence>
<organism evidence="2 3">
    <name type="scientific">Steinernema carpocapsae</name>
    <name type="common">Entomopathogenic nematode</name>
    <dbReference type="NCBI Taxonomy" id="34508"/>
    <lineage>
        <taxon>Eukaryota</taxon>
        <taxon>Metazoa</taxon>
        <taxon>Ecdysozoa</taxon>
        <taxon>Nematoda</taxon>
        <taxon>Chromadorea</taxon>
        <taxon>Rhabditida</taxon>
        <taxon>Tylenchina</taxon>
        <taxon>Panagrolaimomorpha</taxon>
        <taxon>Strongyloidoidea</taxon>
        <taxon>Steinernematidae</taxon>
        <taxon>Steinernema</taxon>
    </lineage>
</organism>
<dbReference type="EMBL" id="AZBU02000012">
    <property type="protein sequence ID" value="TKR59676.1"/>
    <property type="molecule type" value="Genomic_DNA"/>
</dbReference>